<dbReference type="SUPFAM" id="SSF46894">
    <property type="entry name" value="C-terminal effector domain of the bipartite response regulators"/>
    <property type="match status" value="1"/>
</dbReference>
<dbReference type="Pfam" id="PF00196">
    <property type="entry name" value="GerE"/>
    <property type="match status" value="1"/>
</dbReference>
<evidence type="ECO:0000256" key="2">
    <source>
        <dbReference type="ARBA" id="ARBA00022840"/>
    </source>
</evidence>
<dbReference type="RefSeq" id="WP_179855264.1">
    <property type="nucleotide sequence ID" value="NZ_OBDY01000008.1"/>
</dbReference>
<evidence type="ECO:0000259" key="3">
    <source>
        <dbReference type="PROSITE" id="PS50043"/>
    </source>
</evidence>
<dbReference type="Gene3D" id="1.25.40.10">
    <property type="entry name" value="Tetratricopeptide repeat domain"/>
    <property type="match status" value="1"/>
</dbReference>
<dbReference type="InterPro" id="IPR036388">
    <property type="entry name" value="WH-like_DNA-bd_sf"/>
</dbReference>
<dbReference type="AlphaFoldDB" id="A0A285II69"/>
<dbReference type="GO" id="GO:0006355">
    <property type="term" value="P:regulation of DNA-templated transcription"/>
    <property type="evidence" value="ECO:0007669"/>
    <property type="project" value="InterPro"/>
</dbReference>
<dbReference type="InterPro" id="IPR041664">
    <property type="entry name" value="AAA_16"/>
</dbReference>
<dbReference type="InterPro" id="IPR016032">
    <property type="entry name" value="Sig_transdc_resp-reg_C-effctor"/>
</dbReference>
<dbReference type="PROSITE" id="PS50043">
    <property type="entry name" value="HTH_LUXR_2"/>
    <property type="match status" value="1"/>
</dbReference>
<evidence type="ECO:0000256" key="1">
    <source>
        <dbReference type="ARBA" id="ARBA00022741"/>
    </source>
</evidence>
<dbReference type="GO" id="GO:0005524">
    <property type="term" value="F:ATP binding"/>
    <property type="evidence" value="ECO:0007669"/>
    <property type="project" value="UniProtKB-KW"/>
</dbReference>
<dbReference type="InterPro" id="IPR027417">
    <property type="entry name" value="P-loop_NTPase"/>
</dbReference>
<sequence length="902" mass="96634">MTERFSSSPQALIGRVAEQDRLTGLLNDVRAAGTAVLVEGAAGIGKTALVRTAAESARALGFQELAARGARGAEKVGYSGLHQLLHPVLGRAVALPDRQRSALMIAFGREDGPAPDRLLISLATLGLLEEVASIGPLLAVVDDLHWLDRSSADVVSFLGRRLDDAPVLLLATTRGEPYPDRARSFPHQMSLSALPPPQAMQLLRRRAPQLQPRVRQRILELSAGNPLALYELPAVLGETNPVDGVPMTDRLEQAFLAEAAELPQAVREALLVAAADQDAPADELVGAIGRLGSTGTDLTLAERAGLLTVEQGRAVFRHPLVASAVYGAASSLSRSRAHRALAAVATDSRRAAWHQASATPGWDEKVAARLEDTGLADQRHGANPEAMNAFRRAAELSPAPGDRMRRLRHAAEAARRGGLTAEAVEILREALPQATEPADVLALARTEWLLSMTSGVPGRSALELVELARRENGPGQVEVLLWAATKAWVFQEPNEVRVAISAAFERVPAADRGPLHGVGLTLLDPIRNLATFRADLRRLTPWILDRHAEIMNVLAFAAEGVQNLETAEWCWTTAVEHHHMSGRIADEAVTLCGRATPRMVAGSVRDGLQDAQQALRLAREFDLPIVGAMAAAAVAHAHAVLGANAEARSALEQMREFPGGSEVARVRAVAAWATGLIALNEGRHPEALQALEEASANELIGLWAGADLLEAAIGARQPQEARSWLEKVALYRSTGLLGQAWERAQAQLADGDDAREHFQAAIHLGERRGEGLDLGRTRLLFGGWLRRRRQVAEARLQLTEALTLLRGAGARAWAARAEAELIASGVRVPAQVIEESRPSLTVQEDQIAHLAAEGLTDREIADQLLLSHRTVAHDMNLIIVKLGLSDRSELAETANACPGDGG</sequence>
<dbReference type="InterPro" id="IPR011990">
    <property type="entry name" value="TPR-like_helical_dom_sf"/>
</dbReference>
<dbReference type="GO" id="GO:0005737">
    <property type="term" value="C:cytoplasm"/>
    <property type="evidence" value="ECO:0007669"/>
    <property type="project" value="TreeGrafter"/>
</dbReference>
<name>A0A285II69_9ACTN</name>
<organism evidence="4 5">
    <name type="scientific">Paractinoplanes atraurantiacus</name>
    <dbReference type="NCBI Taxonomy" id="1036182"/>
    <lineage>
        <taxon>Bacteria</taxon>
        <taxon>Bacillati</taxon>
        <taxon>Actinomycetota</taxon>
        <taxon>Actinomycetes</taxon>
        <taxon>Micromonosporales</taxon>
        <taxon>Micromonosporaceae</taxon>
        <taxon>Paractinoplanes</taxon>
    </lineage>
</organism>
<dbReference type="EMBL" id="OBDY01000008">
    <property type="protein sequence ID" value="SNY47669.1"/>
    <property type="molecule type" value="Genomic_DNA"/>
</dbReference>
<dbReference type="SUPFAM" id="SSF48452">
    <property type="entry name" value="TPR-like"/>
    <property type="match status" value="1"/>
</dbReference>
<dbReference type="Gene3D" id="1.10.10.10">
    <property type="entry name" value="Winged helix-like DNA-binding domain superfamily/Winged helix DNA-binding domain"/>
    <property type="match status" value="1"/>
</dbReference>
<accession>A0A285II69</accession>
<dbReference type="SUPFAM" id="SSF52540">
    <property type="entry name" value="P-loop containing nucleoside triphosphate hydrolases"/>
    <property type="match status" value="1"/>
</dbReference>
<evidence type="ECO:0000313" key="5">
    <source>
        <dbReference type="Proteomes" id="UP000219612"/>
    </source>
</evidence>
<dbReference type="PANTHER" id="PTHR16305">
    <property type="entry name" value="TESTICULAR SOLUBLE ADENYLYL CYCLASE"/>
    <property type="match status" value="1"/>
</dbReference>
<dbReference type="GO" id="GO:0003677">
    <property type="term" value="F:DNA binding"/>
    <property type="evidence" value="ECO:0007669"/>
    <property type="project" value="InterPro"/>
</dbReference>
<dbReference type="PANTHER" id="PTHR16305:SF35">
    <property type="entry name" value="TRANSCRIPTIONAL ACTIVATOR DOMAIN"/>
    <property type="match status" value="1"/>
</dbReference>
<gene>
    <name evidence="4" type="ORF">SAMN05421748_108184</name>
</gene>
<evidence type="ECO:0000313" key="4">
    <source>
        <dbReference type="EMBL" id="SNY47669.1"/>
    </source>
</evidence>
<keyword evidence="2" id="KW-0067">ATP-binding</keyword>
<keyword evidence="1" id="KW-0547">Nucleotide-binding</keyword>
<keyword evidence="5" id="KW-1185">Reference proteome</keyword>
<proteinExistence type="predicted"/>
<feature type="domain" description="HTH luxR-type" evidence="3">
    <location>
        <begin position="833"/>
        <end position="898"/>
    </location>
</feature>
<dbReference type="SUPFAM" id="SSF81901">
    <property type="entry name" value="HCP-like"/>
    <property type="match status" value="1"/>
</dbReference>
<dbReference type="InterPro" id="IPR000792">
    <property type="entry name" value="Tscrpt_reg_LuxR_C"/>
</dbReference>
<dbReference type="Proteomes" id="UP000219612">
    <property type="component" value="Unassembled WGS sequence"/>
</dbReference>
<dbReference type="SMART" id="SM00421">
    <property type="entry name" value="HTH_LUXR"/>
    <property type="match status" value="1"/>
</dbReference>
<protein>
    <submittedName>
        <fullName evidence="4">Regulatory protein, luxR family</fullName>
    </submittedName>
</protein>
<dbReference type="GO" id="GO:0004016">
    <property type="term" value="F:adenylate cyclase activity"/>
    <property type="evidence" value="ECO:0007669"/>
    <property type="project" value="TreeGrafter"/>
</dbReference>
<dbReference type="Pfam" id="PF13191">
    <property type="entry name" value="AAA_16"/>
    <property type="match status" value="1"/>
</dbReference>
<reference evidence="5" key="1">
    <citation type="submission" date="2017-09" db="EMBL/GenBank/DDBJ databases">
        <authorList>
            <person name="Varghese N."/>
            <person name="Submissions S."/>
        </authorList>
    </citation>
    <scope>NUCLEOTIDE SEQUENCE [LARGE SCALE GENOMIC DNA]</scope>
    <source>
        <strain evidence="5">CGMCC 4.6857</strain>
    </source>
</reference>